<evidence type="ECO:0000259" key="1">
    <source>
        <dbReference type="SMART" id="SM00829"/>
    </source>
</evidence>
<keyword evidence="3" id="KW-1185">Reference proteome</keyword>
<dbReference type="PANTHER" id="PTHR44013:SF1">
    <property type="entry name" value="ZINC-TYPE ALCOHOL DEHYDROGENASE-LIKE PROTEIN C16A3.02C"/>
    <property type="match status" value="1"/>
</dbReference>
<sequence length="327" mass="36003">MKAIVCTRYGPPDVLQLQEVERPAPRDNDILVKVHASTVTAGDCRIRSFTFPRWFWLTGRIMFGLRKPRRKIPGCDLAGEIESTGKDVRLFKKGDQVFGYTKGVSFNGCNAEYKCLPEEGLVTIKPVNITYEEAAAIPIGGLTALHLLRKGSIQSGQKVLIYGASGSVGTFAVQLAKYFGAEVTGVCSTTNLELVKSLGADNVIDYTKEDFTKSGRTYDAIFDAVSKTSFSRCRGSLKQRGSYITVDWPLLQALWTSVVGSKKVVFGIAPNRTENLIFLKKLVGAGKIRVVIDRCYPLEQTAEAHRYVETGHKRGNVVITVEHGSRT</sequence>
<dbReference type="CDD" id="cd08267">
    <property type="entry name" value="MDR1"/>
    <property type="match status" value="1"/>
</dbReference>
<dbReference type="Pfam" id="PF13602">
    <property type="entry name" value="ADH_zinc_N_2"/>
    <property type="match status" value="1"/>
</dbReference>
<dbReference type="Proteomes" id="UP001594288">
    <property type="component" value="Unassembled WGS sequence"/>
</dbReference>
<protein>
    <submittedName>
        <fullName evidence="2">NAD(P)-dependent alcohol dehydrogenase</fullName>
    </submittedName>
</protein>
<evidence type="ECO:0000313" key="2">
    <source>
        <dbReference type="EMBL" id="MFC1799322.1"/>
    </source>
</evidence>
<dbReference type="InterPro" id="IPR052733">
    <property type="entry name" value="Chloroplast_QOR"/>
</dbReference>
<dbReference type="Pfam" id="PF08240">
    <property type="entry name" value="ADH_N"/>
    <property type="match status" value="1"/>
</dbReference>
<dbReference type="InterPro" id="IPR013154">
    <property type="entry name" value="ADH-like_N"/>
</dbReference>
<organism evidence="2 3">
    <name type="scientific">Eiseniibacteriota bacterium</name>
    <dbReference type="NCBI Taxonomy" id="2212470"/>
    <lineage>
        <taxon>Bacteria</taxon>
        <taxon>Candidatus Eiseniibacteriota</taxon>
    </lineage>
</organism>
<dbReference type="EMBL" id="JBHPEI010000002">
    <property type="protein sequence ID" value="MFC1799322.1"/>
    <property type="molecule type" value="Genomic_DNA"/>
</dbReference>
<dbReference type="InterPro" id="IPR020843">
    <property type="entry name" value="ER"/>
</dbReference>
<dbReference type="PANTHER" id="PTHR44013">
    <property type="entry name" value="ZINC-TYPE ALCOHOL DEHYDROGENASE-LIKE PROTEIN C16A3.02C"/>
    <property type="match status" value="1"/>
</dbReference>
<accession>A0ABV6YMM0</accession>
<comment type="caution">
    <text evidence="2">The sequence shown here is derived from an EMBL/GenBank/DDBJ whole genome shotgun (WGS) entry which is preliminary data.</text>
</comment>
<dbReference type="InterPro" id="IPR036291">
    <property type="entry name" value="NAD(P)-bd_dom_sf"/>
</dbReference>
<dbReference type="Gene3D" id="3.90.180.10">
    <property type="entry name" value="Medium-chain alcohol dehydrogenases, catalytic domain"/>
    <property type="match status" value="1"/>
</dbReference>
<proteinExistence type="predicted"/>
<reference evidence="2 3" key="1">
    <citation type="submission" date="2024-09" db="EMBL/GenBank/DDBJ databases">
        <authorList>
            <person name="D'Angelo T."/>
        </authorList>
    </citation>
    <scope>NUCLEOTIDE SEQUENCE [LARGE SCALE GENOMIC DNA]</scope>
    <source>
        <strain evidence="2">SAG AM-311-F02</strain>
    </source>
</reference>
<evidence type="ECO:0000313" key="3">
    <source>
        <dbReference type="Proteomes" id="UP001594288"/>
    </source>
</evidence>
<feature type="domain" description="Enoyl reductase (ER)" evidence="1">
    <location>
        <begin position="10"/>
        <end position="319"/>
    </location>
</feature>
<dbReference type="SUPFAM" id="SSF51735">
    <property type="entry name" value="NAD(P)-binding Rossmann-fold domains"/>
    <property type="match status" value="1"/>
</dbReference>
<dbReference type="InterPro" id="IPR011032">
    <property type="entry name" value="GroES-like_sf"/>
</dbReference>
<gene>
    <name evidence="2" type="ORF">ACFL2Z_00210</name>
</gene>
<dbReference type="SMART" id="SM00829">
    <property type="entry name" value="PKS_ER"/>
    <property type="match status" value="1"/>
</dbReference>
<dbReference type="SUPFAM" id="SSF50129">
    <property type="entry name" value="GroES-like"/>
    <property type="match status" value="1"/>
</dbReference>
<name>A0ABV6YMM0_UNCEI</name>
<dbReference type="Gene3D" id="3.40.50.720">
    <property type="entry name" value="NAD(P)-binding Rossmann-like Domain"/>
    <property type="match status" value="1"/>
</dbReference>